<accession>A0ACA9Q710</accession>
<gene>
    <name evidence="1" type="ORF">DHETER_LOCUS13920</name>
</gene>
<proteinExistence type="predicted"/>
<feature type="non-terminal residue" evidence="1">
    <location>
        <position position="47"/>
    </location>
</feature>
<sequence length="47" mass="5286">MNDGRLQAGSEASKRRIYAPNEVNNSQTGSNLKYDVQTNKENRTLCL</sequence>
<keyword evidence="2" id="KW-1185">Reference proteome</keyword>
<dbReference type="EMBL" id="CAJVPU010040217">
    <property type="protein sequence ID" value="CAG8738809.1"/>
    <property type="molecule type" value="Genomic_DNA"/>
</dbReference>
<dbReference type="Proteomes" id="UP000789702">
    <property type="component" value="Unassembled WGS sequence"/>
</dbReference>
<comment type="caution">
    <text evidence="1">The sequence shown here is derived from an EMBL/GenBank/DDBJ whole genome shotgun (WGS) entry which is preliminary data.</text>
</comment>
<evidence type="ECO:0000313" key="2">
    <source>
        <dbReference type="Proteomes" id="UP000789702"/>
    </source>
</evidence>
<organism evidence="1 2">
    <name type="scientific">Dentiscutata heterogama</name>
    <dbReference type="NCBI Taxonomy" id="1316150"/>
    <lineage>
        <taxon>Eukaryota</taxon>
        <taxon>Fungi</taxon>
        <taxon>Fungi incertae sedis</taxon>
        <taxon>Mucoromycota</taxon>
        <taxon>Glomeromycotina</taxon>
        <taxon>Glomeromycetes</taxon>
        <taxon>Diversisporales</taxon>
        <taxon>Gigasporaceae</taxon>
        <taxon>Dentiscutata</taxon>
    </lineage>
</organism>
<protein>
    <submittedName>
        <fullName evidence="1">15653_t:CDS:1</fullName>
    </submittedName>
</protein>
<name>A0ACA9Q710_9GLOM</name>
<evidence type="ECO:0000313" key="1">
    <source>
        <dbReference type="EMBL" id="CAG8738809.1"/>
    </source>
</evidence>
<reference evidence="1" key="1">
    <citation type="submission" date="2021-06" db="EMBL/GenBank/DDBJ databases">
        <authorList>
            <person name="Kallberg Y."/>
            <person name="Tangrot J."/>
            <person name="Rosling A."/>
        </authorList>
    </citation>
    <scope>NUCLEOTIDE SEQUENCE</scope>
    <source>
        <strain evidence="1">IL203A</strain>
    </source>
</reference>